<sequence>MKQQILSAILFVLPLIAISQTDTYHDSFIENFSDTTFDYFRYGSTGNKTEFKYKLGVNSPTEEGTKILSFKIDPQDSAGAGRGPEIISKHFTHFGSYSARLKVPSVGEIQPNVGAVVGYFTYHMDSIHGLSEIDFEWLLADPTVIYVGTWTGHSGELKRIGRIINLAKGVIYSTVYREDHKDIRTALSGLQNQPETIEAIPDFDASAQFYTYGFDWHPDRIRWWMLNPESGEKIVLWDYKGSTRGIPQHRTYYRMNFWHTNNWSVETNPLSTEKPLQPYELEVDWMSYEPFISDSE</sequence>
<comment type="similarity">
    <text evidence="1">Belongs to the glycosyl hydrolase 16 family.</text>
</comment>
<dbReference type="Gene3D" id="2.60.120.200">
    <property type="match status" value="1"/>
</dbReference>
<dbReference type="PROSITE" id="PS51762">
    <property type="entry name" value="GH16_2"/>
    <property type="match status" value="1"/>
</dbReference>
<dbReference type="RefSeq" id="WP_163383257.1">
    <property type="nucleotide sequence ID" value="NZ_JAUFQS010000047.1"/>
</dbReference>
<feature type="domain" description="GH16" evidence="2">
    <location>
        <begin position="22"/>
        <end position="294"/>
    </location>
</feature>
<proteinExistence type="inferred from homology"/>
<accession>A0ABT8CE55</accession>
<dbReference type="InterPro" id="IPR000757">
    <property type="entry name" value="Beta-glucanase-like"/>
</dbReference>
<gene>
    <name evidence="3" type="ORF">QWZ15_20625</name>
</gene>
<keyword evidence="4" id="KW-1185">Reference proteome</keyword>
<dbReference type="EMBL" id="JAUFQS010000047">
    <property type="protein sequence ID" value="MDN3690239.1"/>
    <property type="molecule type" value="Genomic_DNA"/>
</dbReference>
<protein>
    <submittedName>
        <fullName evidence="3">Glycoside hydrolase family 16 protein</fullName>
    </submittedName>
</protein>
<dbReference type="GO" id="GO:0016787">
    <property type="term" value="F:hydrolase activity"/>
    <property type="evidence" value="ECO:0007669"/>
    <property type="project" value="UniProtKB-KW"/>
</dbReference>
<reference evidence="4" key="1">
    <citation type="journal article" date="2019" name="Int. J. Syst. Evol. Microbiol.">
        <title>The Global Catalogue of Microorganisms (GCM) 10K type strain sequencing project: providing services to taxonomists for standard genome sequencing and annotation.</title>
        <authorList>
            <consortium name="The Broad Institute Genomics Platform"/>
            <consortium name="The Broad Institute Genome Sequencing Center for Infectious Disease"/>
            <person name="Wu L."/>
            <person name="Ma J."/>
        </authorList>
    </citation>
    <scope>NUCLEOTIDE SEQUENCE [LARGE SCALE GENOMIC DNA]</scope>
    <source>
        <strain evidence="4">CECT 7706</strain>
    </source>
</reference>
<dbReference type="SUPFAM" id="SSF49899">
    <property type="entry name" value="Concanavalin A-like lectins/glucanases"/>
    <property type="match status" value="1"/>
</dbReference>
<organism evidence="3 4">
    <name type="scientific">Cyclobacterium jeungdonense</name>
    <dbReference type="NCBI Taxonomy" id="708087"/>
    <lineage>
        <taxon>Bacteria</taxon>
        <taxon>Pseudomonadati</taxon>
        <taxon>Bacteroidota</taxon>
        <taxon>Cytophagia</taxon>
        <taxon>Cytophagales</taxon>
        <taxon>Cyclobacteriaceae</taxon>
        <taxon>Cyclobacterium</taxon>
    </lineage>
</organism>
<keyword evidence="3" id="KW-0378">Hydrolase</keyword>
<name>A0ABT8CE55_9BACT</name>
<dbReference type="InterPro" id="IPR013320">
    <property type="entry name" value="ConA-like_dom_sf"/>
</dbReference>
<evidence type="ECO:0000259" key="2">
    <source>
        <dbReference type="PROSITE" id="PS51762"/>
    </source>
</evidence>
<dbReference type="CDD" id="cd00413">
    <property type="entry name" value="Glyco_hydrolase_16"/>
    <property type="match status" value="1"/>
</dbReference>
<evidence type="ECO:0000256" key="1">
    <source>
        <dbReference type="ARBA" id="ARBA00006865"/>
    </source>
</evidence>
<dbReference type="Proteomes" id="UP001236663">
    <property type="component" value="Unassembled WGS sequence"/>
</dbReference>
<evidence type="ECO:0000313" key="4">
    <source>
        <dbReference type="Proteomes" id="UP001236663"/>
    </source>
</evidence>
<evidence type="ECO:0000313" key="3">
    <source>
        <dbReference type="EMBL" id="MDN3690239.1"/>
    </source>
</evidence>
<comment type="caution">
    <text evidence="3">The sequence shown here is derived from an EMBL/GenBank/DDBJ whole genome shotgun (WGS) entry which is preliminary data.</text>
</comment>